<evidence type="ECO:0000313" key="4">
    <source>
        <dbReference type="EMBL" id="MBK1644431.1"/>
    </source>
</evidence>
<feature type="domain" description="Thioredoxin-like fold" evidence="3">
    <location>
        <begin position="1"/>
        <end position="76"/>
    </location>
</feature>
<feature type="active site" description="Nucleophile" evidence="1">
    <location>
        <position position="10"/>
    </location>
</feature>
<evidence type="ECO:0000313" key="5">
    <source>
        <dbReference type="Proteomes" id="UP001138802"/>
    </source>
</evidence>
<organism evidence="4 5">
    <name type="scientific">Thiocapsa imhoffii</name>
    <dbReference type="NCBI Taxonomy" id="382777"/>
    <lineage>
        <taxon>Bacteria</taxon>
        <taxon>Pseudomonadati</taxon>
        <taxon>Pseudomonadota</taxon>
        <taxon>Gammaproteobacteria</taxon>
        <taxon>Chromatiales</taxon>
        <taxon>Chromatiaceae</taxon>
        <taxon>Thiocapsa</taxon>
    </lineage>
</organism>
<dbReference type="InterPro" id="IPR036249">
    <property type="entry name" value="Thioredoxin-like_sf"/>
</dbReference>
<dbReference type="SUPFAM" id="SSF52833">
    <property type="entry name" value="Thioredoxin-like"/>
    <property type="match status" value="1"/>
</dbReference>
<reference evidence="4 5" key="1">
    <citation type="journal article" date="2020" name="Microorganisms">
        <title>Osmotic Adaptation and Compatible Solute Biosynthesis of Phototrophic Bacteria as Revealed from Genome Analyses.</title>
        <authorList>
            <person name="Imhoff J.F."/>
            <person name="Rahn T."/>
            <person name="Kunzel S."/>
            <person name="Keller A."/>
            <person name="Neulinger S.C."/>
        </authorList>
    </citation>
    <scope>NUCLEOTIDE SEQUENCE [LARGE SCALE GENOMIC DNA]</scope>
    <source>
        <strain evidence="4 5">DSM 21303</strain>
    </source>
</reference>
<keyword evidence="2" id="KW-1015">Disulfide bond</keyword>
<dbReference type="InterPro" id="IPR005243">
    <property type="entry name" value="THIRX-like_proc"/>
</dbReference>
<dbReference type="EMBL" id="NRSD01000005">
    <property type="protein sequence ID" value="MBK1644431.1"/>
    <property type="molecule type" value="Genomic_DNA"/>
</dbReference>
<evidence type="ECO:0000256" key="2">
    <source>
        <dbReference type="PIRSR" id="PIRSR037031-51"/>
    </source>
</evidence>
<dbReference type="InterPro" id="IPR012336">
    <property type="entry name" value="Thioredoxin-like_fold"/>
</dbReference>
<sequence length="77" mass="8050">MTLQILGSGCAKCATLALNTETAAQSLGLDFKLEKVTDLNAIIDAGVMSTPALAIDGEVKSMGKVLSVEQIKRLLET</sequence>
<name>A0A9X0WGT0_9GAMM</name>
<proteinExistence type="predicted"/>
<gene>
    <name evidence="4" type="ORF">CKO25_07120</name>
</gene>
<comment type="caution">
    <text evidence="4">The sequence shown here is derived from an EMBL/GenBank/DDBJ whole genome shotgun (WGS) entry which is preliminary data.</text>
</comment>
<dbReference type="NCBIfam" id="TIGR00412">
    <property type="entry name" value="redox_disulf_2"/>
    <property type="match status" value="1"/>
</dbReference>
<evidence type="ECO:0000256" key="1">
    <source>
        <dbReference type="PIRSR" id="PIRSR037031-50"/>
    </source>
</evidence>
<feature type="disulfide bond" description="Redox-active" evidence="2">
    <location>
        <begin position="10"/>
        <end position="13"/>
    </location>
</feature>
<keyword evidence="2" id="KW-0676">Redox-active center</keyword>
<accession>A0A9X0WGT0</accession>
<keyword evidence="5" id="KW-1185">Reference proteome</keyword>
<dbReference type="PANTHER" id="PTHR36450">
    <property type="entry name" value="THIOREDOXIN"/>
    <property type="match status" value="1"/>
</dbReference>
<evidence type="ECO:0000259" key="3">
    <source>
        <dbReference type="Pfam" id="PF13192"/>
    </source>
</evidence>
<dbReference type="Pfam" id="PF13192">
    <property type="entry name" value="Thioredoxin_3"/>
    <property type="match status" value="1"/>
</dbReference>
<feature type="active site" description="Nucleophile" evidence="1">
    <location>
        <position position="13"/>
    </location>
</feature>
<dbReference type="Gene3D" id="3.40.30.10">
    <property type="entry name" value="Glutaredoxin"/>
    <property type="match status" value="1"/>
</dbReference>
<dbReference type="AlphaFoldDB" id="A0A9X0WGT0"/>
<dbReference type="PANTHER" id="PTHR36450:SF1">
    <property type="entry name" value="THIOREDOXIN"/>
    <property type="match status" value="1"/>
</dbReference>
<protein>
    <submittedName>
        <fullName evidence="4">Redox-active disulfide protein 2</fullName>
    </submittedName>
</protein>
<dbReference type="PIRSF" id="PIRSF037031">
    <property type="entry name" value="Redox_disulphide_2"/>
    <property type="match status" value="1"/>
</dbReference>
<dbReference type="Proteomes" id="UP001138802">
    <property type="component" value="Unassembled WGS sequence"/>
</dbReference>